<organism evidence="2 3">
    <name type="scientific">Mytilus edulis</name>
    <name type="common">Blue mussel</name>
    <dbReference type="NCBI Taxonomy" id="6550"/>
    <lineage>
        <taxon>Eukaryota</taxon>
        <taxon>Metazoa</taxon>
        <taxon>Spiralia</taxon>
        <taxon>Lophotrochozoa</taxon>
        <taxon>Mollusca</taxon>
        <taxon>Bivalvia</taxon>
        <taxon>Autobranchia</taxon>
        <taxon>Pteriomorphia</taxon>
        <taxon>Mytilida</taxon>
        <taxon>Mytiloidea</taxon>
        <taxon>Mytilidae</taxon>
        <taxon>Mytilinae</taxon>
        <taxon>Mytilus</taxon>
    </lineage>
</organism>
<reference evidence="2" key="1">
    <citation type="submission" date="2021-03" db="EMBL/GenBank/DDBJ databases">
        <authorList>
            <person name="Bekaert M."/>
        </authorList>
    </citation>
    <scope>NUCLEOTIDE SEQUENCE</scope>
</reference>
<accession>A0A8S3REF8</accession>
<dbReference type="SUPFAM" id="SSF52266">
    <property type="entry name" value="SGNH hydrolase"/>
    <property type="match status" value="1"/>
</dbReference>
<feature type="compositionally biased region" description="Polar residues" evidence="1">
    <location>
        <begin position="592"/>
        <end position="604"/>
    </location>
</feature>
<dbReference type="AlphaFoldDB" id="A0A8S3REF8"/>
<name>A0A8S3REF8_MYTED</name>
<dbReference type="EMBL" id="CAJPWZ010000990">
    <property type="protein sequence ID" value="CAG2204908.1"/>
    <property type="molecule type" value="Genomic_DNA"/>
</dbReference>
<gene>
    <name evidence="2" type="ORF">MEDL_19345</name>
</gene>
<dbReference type="Proteomes" id="UP000683360">
    <property type="component" value="Unassembled WGS sequence"/>
</dbReference>
<sequence>MSRQVKPPSKLSDCFTGDEIDNIIDDATINIEQHESRDETPIIHDQCDGKTNNVSFKTNRANIWKKSIYSYFEHCSELKDGATIKIQCKGNNPDETIGVKFNFYKSGMVTIQGAKCKVFTSKYFETLKVIVNQNAANSEDECKQIHNDTITVKENMDIFDCPENSDYDETKPKVLDESTNDKTIIEMSEIANASSNDTNVSTPIQSVKKRVFLHENITPIPSPKVKERLAEHQETLAVKLSCINTALINVDSAIQTITNLVSEVRAVAAKFSSDFGGQLTKNNKVFKELLDSLESKVKHSNQGVESLHVKANVTDNQLKKLTENQEGIMAKLDEISQQLLIKTSNEESSVDNISNTCENIEKHIDIKNTDSLNSKSKPMRQQENGQLTPKINKMPLKNNLDDKLLQCDNLLLSDSILKRITPSQFSPNETTKKRYIRGGANTCTQFINNNGENFRPKRVLIHIGARDVQKDGVNKNEFKLMFESIIKTWPTSDIYILPILYRKDIENLTIDEANDRIISVAHDYPSFNILKCFIPTDDMFFDYVHLNDSRGIPAIVKFLKRQMKIPFTQANTPPRISNKPSVYHGETKNYRQNKADINNNNQYSPPHRNPYYNNNTGQPLLRNPYNNNGQYQPPIENPNYNNSQYQQSRGKSQYQLPMENPNHNNSQYQQSIGNSQYQPPMENPNYNNNQYQQPLGNPPGPPFNMPYFNPWLFRPWNMPPAMQRMDF</sequence>
<evidence type="ECO:0000256" key="1">
    <source>
        <dbReference type="SAM" id="MobiDB-lite"/>
    </source>
</evidence>
<evidence type="ECO:0000313" key="2">
    <source>
        <dbReference type="EMBL" id="CAG2204908.1"/>
    </source>
</evidence>
<comment type="caution">
    <text evidence="2">The sequence shown here is derived from an EMBL/GenBank/DDBJ whole genome shotgun (WGS) entry which is preliminary data.</text>
</comment>
<feature type="region of interest" description="Disordered" evidence="1">
    <location>
        <begin position="592"/>
        <end position="698"/>
    </location>
</feature>
<feature type="compositionally biased region" description="Low complexity" evidence="1">
    <location>
        <begin position="623"/>
        <end position="648"/>
    </location>
</feature>
<keyword evidence="3" id="KW-1185">Reference proteome</keyword>
<feature type="compositionally biased region" description="Polar residues" evidence="1">
    <location>
        <begin position="649"/>
        <end position="675"/>
    </location>
</feature>
<protein>
    <submittedName>
        <fullName evidence="2">Uncharacterized protein</fullName>
    </submittedName>
</protein>
<evidence type="ECO:0000313" key="3">
    <source>
        <dbReference type="Proteomes" id="UP000683360"/>
    </source>
</evidence>
<feature type="compositionally biased region" description="Low complexity" evidence="1">
    <location>
        <begin position="676"/>
        <end position="695"/>
    </location>
</feature>
<proteinExistence type="predicted"/>